<evidence type="ECO:0000313" key="4">
    <source>
        <dbReference type="Proteomes" id="UP000310158"/>
    </source>
</evidence>
<proteinExistence type="predicted"/>
<reference evidence="3 4" key="1">
    <citation type="submission" date="2019-02" db="EMBL/GenBank/DDBJ databases">
        <title>Genome sequencing of the rare red list fungi Bondarzewia mesenterica.</title>
        <authorList>
            <person name="Buettner E."/>
            <person name="Kellner H."/>
        </authorList>
    </citation>
    <scope>NUCLEOTIDE SEQUENCE [LARGE SCALE GENOMIC DNA]</scope>
    <source>
        <strain evidence="3 4">DSM 108281</strain>
    </source>
</reference>
<dbReference type="Proteomes" id="UP000310158">
    <property type="component" value="Unassembled WGS sequence"/>
</dbReference>
<dbReference type="OrthoDB" id="4021778at2759"/>
<feature type="region of interest" description="Disordered" evidence="1">
    <location>
        <begin position="292"/>
        <end position="328"/>
    </location>
</feature>
<gene>
    <name evidence="3" type="ORF">EW146_g3828</name>
</gene>
<feature type="compositionally biased region" description="Basic and acidic residues" evidence="1">
    <location>
        <begin position="292"/>
        <end position="304"/>
    </location>
</feature>
<dbReference type="GO" id="GO:0005778">
    <property type="term" value="C:peroxisomal membrane"/>
    <property type="evidence" value="ECO:0007669"/>
    <property type="project" value="UniProtKB-ARBA"/>
</dbReference>
<dbReference type="InterPro" id="IPR026749">
    <property type="entry name" value="Tmem135"/>
</dbReference>
<dbReference type="InterPro" id="IPR010482">
    <property type="entry name" value="TECPR1-like_DysF"/>
</dbReference>
<sequence length="917" mass="101948">MDPLPAPNLKPDDPSAAEPARLRLARKNGFFKTFSLTNLRKPTSNVDRRDLEGNDSELDLGNDDQQFFDSVFSSAPSVLLDESSFVGDSLSNHKDVYGWAVVYENQRGMTFFSIPYYSPLSLLPNDPPPFTLPEGDGYNNRQPQASLTEYPLPDGTWRWVSKSWMVDMRDAGEVQYDGFEYNWFFRKHNWRAEVGTLSAGGWVRRRRWVRLMMRPAKPVTDEGYDSEEASRPSSHPSSVREIDPDGAKRVQSVWKGDGGDWERCCSCMRQLLRDGKKLELWKEWLGINDVVENGRGKGKQRTEDASPLPSQAARDELVSEQLSSNEPPPAEFIARVTSEHAQEILNFFIYPESRAQFLGLARKAGLLTDLGPASVSLSTQAVDFWSYTRSFDDSFVERPSRIEYARSLGQSWDFRISVHVPLSLSLGPALLSFISSPRARRSKGFLTGLKSVLRRELGVTGFSFAITVAIGGGSALQHLWKRIEDDAHDAELCSKHCGRFARRFHVLRAYLSSISEEGKAFALNALSSFVAIMLLQAHRRSSQTRKAAIPWTIPISPPPKNALGRSSATLDLTLLLIVRALDAVVQKVVFRRGGDEGEEARRWRQRVTTKLDALMFWASSARITSMANVDTRLIAGLRAIKSGEWSYVDGSRPNPNILSSLSQALGYPPSWGDPACLPAYGGPAATVSWRELGVRGRDGLGGLPCEIVHGTVTGGSCTTNAATRGLHALLEAFVIYLPVHFLPILLTHPHALLRPQKLLQTLLGVLRSASFLSTFVSSIWTAVCLTRTLLVARLLPNISHDFYDGPFGCVMAGCLACGSSIWIENGRRRGEMALYVLPRAIRACLPDRWVRSGSRSVYAIERIAFTLSLALLLTEGVYRPECTRGLARWTLSFVLNGPNAGLWKPKRQDNFADPPQS</sequence>
<accession>A0A4S4LY91</accession>
<feature type="domain" description="TECPR1-like DysF" evidence="2">
    <location>
        <begin position="92"/>
        <end position="210"/>
    </location>
</feature>
<dbReference type="EMBL" id="SGPL01000138">
    <property type="protein sequence ID" value="THH16898.1"/>
    <property type="molecule type" value="Genomic_DNA"/>
</dbReference>
<feature type="compositionally biased region" description="Basic and acidic residues" evidence="1">
    <location>
        <begin position="238"/>
        <end position="248"/>
    </location>
</feature>
<dbReference type="Pfam" id="PF06398">
    <property type="entry name" value="Pex24p"/>
    <property type="match status" value="1"/>
</dbReference>
<evidence type="ECO:0000259" key="2">
    <source>
        <dbReference type="Pfam" id="PF06398"/>
    </source>
</evidence>
<comment type="caution">
    <text evidence="3">The sequence shown here is derived from an EMBL/GenBank/DDBJ whole genome shotgun (WGS) entry which is preliminary data.</text>
</comment>
<protein>
    <recommendedName>
        <fullName evidence="2">TECPR1-like DysF domain-containing protein</fullName>
    </recommendedName>
</protein>
<dbReference type="PANTHER" id="PTHR12459:SF15">
    <property type="entry name" value="TRANSMEMBRANE PROTEIN 135"/>
    <property type="match status" value="1"/>
</dbReference>
<evidence type="ECO:0000256" key="1">
    <source>
        <dbReference type="SAM" id="MobiDB-lite"/>
    </source>
</evidence>
<dbReference type="AlphaFoldDB" id="A0A4S4LY91"/>
<evidence type="ECO:0000313" key="3">
    <source>
        <dbReference type="EMBL" id="THH16898.1"/>
    </source>
</evidence>
<name>A0A4S4LY91_9AGAM</name>
<dbReference type="GO" id="GO:0007031">
    <property type="term" value="P:peroxisome organization"/>
    <property type="evidence" value="ECO:0007669"/>
    <property type="project" value="UniProtKB-ARBA"/>
</dbReference>
<keyword evidence="4" id="KW-1185">Reference proteome</keyword>
<organism evidence="3 4">
    <name type="scientific">Bondarzewia mesenterica</name>
    <dbReference type="NCBI Taxonomy" id="1095465"/>
    <lineage>
        <taxon>Eukaryota</taxon>
        <taxon>Fungi</taxon>
        <taxon>Dikarya</taxon>
        <taxon>Basidiomycota</taxon>
        <taxon>Agaricomycotina</taxon>
        <taxon>Agaricomycetes</taxon>
        <taxon>Russulales</taxon>
        <taxon>Bondarzewiaceae</taxon>
        <taxon>Bondarzewia</taxon>
    </lineage>
</organism>
<feature type="region of interest" description="Disordered" evidence="1">
    <location>
        <begin position="219"/>
        <end position="253"/>
    </location>
</feature>
<dbReference type="PANTHER" id="PTHR12459">
    <property type="entry name" value="TRANSMEMBRANE PROTEIN 135-RELATED"/>
    <property type="match status" value="1"/>
</dbReference>